<keyword evidence="2" id="KW-0472">Membrane</keyword>
<dbReference type="Proteomes" id="UP001168128">
    <property type="component" value="Unassembled WGS sequence"/>
</dbReference>
<keyword evidence="2" id="KW-0812">Transmembrane</keyword>
<evidence type="ECO:0000256" key="2">
    <source>
        <dbReference type="SAM" id="Phobius"/>
    </source>
</evidence>
<evidence type="ECO:0000313" key="3">
    <source>
        <dbReference type="EMBL" id="MDO3425576.1"/>
    </source>
</evidence>
<reference evidence="3" key="1">
    <citation type="submission" date="2023-07" db="EMBL/GenBank/DDBJ databases">
        <title>AMR profile of multidrug- resistance Chryseobacterium gambrini related strain.</title>
        <authorList>
            <person name="Kirdat K."/>
            <person name="Bhatt A."/>
            <person name="Kuyare S."/>
            <person name="Yadav A."/>
        </authorList>
    </citation>
    <scope>NUCLEOTIDE SEQUENCE</scope>
    <source>
        <strain evidence="3">APV-1</strain>
    </source>
</reference>
<accession>A0ABT8U3E0</accession>
<sequence length="49" mass="5745">MKKTKLYILIASFIIAISAVFFFNLREKEHKENGSEVKKNTKETKENVK</sequence>
<dbReference type="RefSeq" id="WP_302716257.1">
    <property type="nucleotide sequence ID" value="NZ_JAULSJ010000016.1"/>
</dbReference>
<comment type="caution">
    <text evidence="3">The sequence shown here is derived from an EMBL/GenBank/DDBJ whole genome shotgun (WGS) entry which is preliminary data.</text>
</comment>
<keyword evidence="2" id="KW-1133">Transmembrane helix</keyword>
<organism evidence="3 4">
    <name type="scientific">Chryseobacterium urinae</name>
    <dbReference type="NCBI Taxonomy" id="3058400"/>
    <lineage>
        <taxon>Bacteria</taxon>
        <taxon>Pseudomonadati</taxon>
        <taxon>Bacteroidota</taxon>
        <taxon>Flavobacteriia</taxon>
        <taxon>Flavobacteriales</taxon>
        <taxon>Weeksellaceae</taxon>
        <taxon>Chryseobacterium group</taxon>
        <taxon>Chryseobacterium</taxon>
    </lineage>
</organism>
<feature type="region of interest" description="Disordered" evidence="1">
    <location>
        <begin position="30"/>
        <end position="49"/>
    </location>
</feature>
<protein>
    <submittedName>
        <fullName evidence="3">Uncharacterized protein</fullName>
    </submittedName>
</protein>
<feature type="transmembrane region" description="Helical" evidence="2">
    <location>
        <begin position="6"/>
        <end position="25"/>
    </location>
</feature>
<dbReference type="EMBL" id="JAULSJ010000016">
    <property type="protein sequence ID" value="MDO3425576.1"/>
    <property type="molecule type" value="Genomic_DNA"/>
</dbReference>
<keyword evidence="4" id="KW-1185">Reference proteome</keyword>
<evidence type="ECO:0000256" key="1">
    <source>
        <dbReference type="SAM" id="MobiDB-lite"/>
    </source>
</evidence>
<evidence type="ECO:0000313" key="4">
    <source>
        <dbReference type="Proteomes" id="UP001168128"/>
    </source>
</evidence>
<proteinExistence type="predicted"/>
<gene>
    <name evidence="3" type="ORF">QWT87_11815</name>
</gene>
<name>A0ABT8U3E0_9FLAO</name>